<gene>
    <name evidence="2" type="ORF">FG383_18945</name>
</gene>
<reference evidence="2 3" key="1">
    <citation type="submission" date="2019-05" db="EMBL/GenBank/DDBJ databases">
        <title>Psychrobacillus vulpis sp. nov., a new species isolated from feces of a red fox that inhabits in The Tablas de Daimiel Natural Park, Albacete, Spain.</title>
        <authorList>
            <person name="Rodriguez M."/>
            <person name="Reina J.C."/>
            <person name="Bejar V."/>
            <person name="Llamas I."/>
        </authorList>
    </citation>
    <scope>NUCLEOTIDE SEQUENCE [LARGE SCALE GENOMIC DNA]</scope>
    <source>
        <strain evidence="2 3">NHI-2</strain>
    </source>
</reference>
<proteinExistence type="predicted"/>
<dbReference type="InterPro" id="IPR015943">
    <property type="entry name" value="WD40/YVTN_repeat-like_dom_sf"/>
</dbReference>
<dbReference type="AlphaFoldDB" id="A0A544SM88"/>
<protein>
    <recommendedName>
        <fullName evidence="4">WD40 repeat domain-containing protein</fullName>
    </recommendedName>
</protein>
<sequence length="312" mass="33835">MKKLSILFVLFLLGACAKPSLPSIDPSVDFVASLNTADGTIDFISTEQKVLESWQLDASYTGFTLVSDDLLLLYGFTLKKAVLIQLSTGKQLATLDVKEGTTFAYAYEENIYIANGKENTVTLFNKKGEALAEAATGNYPMSIIAHDDNLYVVNFKDEILSIFSLDLTEKTTWDIPNSSHGLFVNGNELWLGGHGAGSSPNRVIHRYDIATGELLGEIETPMMPVNMTKAANGHIFAVSHGSSTVYEISETGEVLASLKAGANPFAIETFGDNIVLAGYDDHHLYFIQSGEVANKVHVGKGPFQLVVREASK</sequence>
<dbReference type="PANTHER" id="PTHR47197">
    <property type="entry name" value="PROTEIN NIRF"/>
    <property type="match status" value="1"/>
</dbReference>
<name>A0A544SM88_9BACI</name>
<organism evidence="2 3">
    <name type="scientific">Psychrobacillus soli</name>
    <dbReference type="NCBI Taxonomy" id="1543965"/>
    <lineage>
        <taxon>Bacteria</taxon>
        <taxon>Bacillati</taxon>
        <taxon>Bacillota</taxon>
        <taxon>Bacilli</taxon>
        <taxon>Bacillales</taxon>
        <taxon>Bacillaceae</taxon>
        <taxon>Psychrobacillus</taxon>
    </lineage>
</organism>
<feature type="signal peptide" evidence="1">
    <location>
        <begin position="1"/>
        <end position="17"/>
    </location>
</feature>
<evidence type="ECO:0000256" key="1">
    <source>
        <dbReference type="SAM" id="SignalP"/>
    </source>
</evidence>
<feature type="chain" id="PRO_5022063968" description="WD40 repeat domain-containing protein" evidence="1">
    <location>
        <begin position="18"/>
        <end position="312"/>
    </location>
</feature>
<dbReference type="OrthoDB" id="120019at2"/>
<dbReference type="RefSeq" id="WP_142608983.1">
    <property type="nucleotide sequence ID" value="NZ_VDGG01000062.1"/>
</dbReference>
<accession>A0A544SM88</accession>
<evidence type="ECO:0000313" key="3">
    <source>
        <dbReference type="Proteomes" id="UP000318937"/>
    </source>
</evidence>
<dbReference type="InterPro" id="IPR051200">
    <property type="entry name" value="Host-pathogen_enzymatic-act"/>
</dbReference>
<dbReference type="Gene3D" id="2.130.10.10">
    <property type="entry name" value="YVTN repeat-like/Quinoprotein amine dehydrogenase"/>
    <property type="match status" value="1"/>
</dbReference>
<evidence type="ECO:0000313" key="2">
    <source>
        <dbReference type="EMBL" id="TQR06314.1"/>
    </source>
</evidence>
<keyword evidence="1" id="KW-0732">Signal</keyword>
<dbReference type="PANTHER" id="PTHR47197:SF3">
    <property type="entry name" value="DIHYDRO-HEME D1 DEHYDROGENASE"/>
    <property type="match status" value="1"/>
</dbReference>
<dbReference type="Proteomes" id="UP000318937">
    <property type="component" value="Unassembled WGS sequence"/>
</dbReference>
<dbReference type="PROSITE" id="PS51257">
    <property type="entry name" value="PROKAR_LIPOPROTEIN"/>
    <property type="match status" value="1"/>
</dbReference>
<dbReference type="EMBL" id="VDGG01000062">
    <property type="protein sequence ID" value="TQR06314.1"/>
    <property type="molecule type" value="Genomic_DNA"/>
</dbReference>
<dbReference type="SUPFAM" id="SSF63829">
    <property type="entry name" value="Calcium-dependent phosphotriesterase"/>
    <property type="match status" value="1"/>
</dbReference>
<keyword evidence="3" id="KW-1185">Reference proteome</keyword>
<comment type="caution">
    <text evidence="2">The sequence shown here is derived from an EMBL/GenBank/DDBJ whole genome shotgun (WGS) entry which is preliminary data.</text>
</comment>
<evidence type="ECO:0008006" key="4">
    <source>
        <dbReference type="Google" id="ProtNLM"/>
    </source>
</evidence>